<dbReference type="Gene3D" id="3.40.50.720">
    <property type="entry name" value="NAD(P)-binding Rossmann-like Domain"/>
    <property type="match status" value="1"/>
</dbReference>
<evidence type="ECO:0000313" key="1">
    <source>
        <dbReference type="EMBL" id="SVA80347.1"/>
    </source>
</evidence>
<dbReference type="EMBL" id="UINC01019026">
    <property type="protein sequence ID" value="SVA80347.1"/>
    <property type="molecule type" value="Genomic_DNA"/>
</dbReference>
<gene>
    <name evidence="1" type="ORF">METZ01_LOCUS133201</name>
</gene>
<dbReference type="InterPro" id="IPR036291">
    <property type="entry name" value="NAD(P)-bd_dom_sf"/>
</dbReference>
<name>A0A381YV58_9ZZZZ</name>
<dbReference type="AlphaFoldDB" id="A0A381YV58"/>
<proteinExistence type="predicted"/>
<reference evidence="1" key="1">
    <citation type="submission" date="2018-05" db="EMBL/GenBank/DDBJ databases">
        <authorList>
            <person name="Lanie J.A."/>
            <person name="Ng W.-L."/>
            <person name="Kazmierczak K.M."/>
            <person name="Andrzejewski T.M."/>
            <person name="Davidsen T.M."/>
            <person name="Wayne K.J."/>
            <person name="Tettelin H."/>
            <person name="Glass J.I."/>
            <person name="Rusch D."/>
            <person name="Podicherti R."/>
            <person name="Tsui H.-C.T."/>
            <person name="Winkler M.E."/>
        </authorList>
    </citation>
    <scope>NUCLEOTIDE SEQUENCE</scope>
</reference>
<organism evidence="1">
    <name type="scientific">marine metagenome</name>
    <dbReference type="NCBI Taxonomy" id="408172"/>
    <lineage>
        <taxon>unclassified sequences</taxon>
        <taxon>metagenomes</taxon>
        <taxon>ecological metagenomes</taxon>
    </lineage>
</organism>
<sequence>MTTSPTILIAGLGDLGSVALELLARERWPGRVIASCRTLASAEASVNLARLGGIAQGMRPNLEAASLDLDDVDRTAEFIRQLSPDVILCTATRQSWLTPYALPAEPRDRLAAAGFGAWLPIHLILSLKLMRALHLSGLQAHTLIASFPDVSNCVLSRVGLEPTCGVGNIAEIVPKIESLAAIKLGVPIDDVSVTFVAHHALQDYVSPTPTDEGPPFFLRIMHAGTNVTGVIGGLDFPRQAYPIPTGQRTHFLTASSIVRIMAALMGKETRLHAPGPEGLPGGYPVLVGPCGARVPAIKDLSRQAAIEINEASHKFDGIEAIGPDGTVIFSDQAVEIMSKELGYHCQQLPPSEIEGRASELLERFREYAGRHGISTL</sequence>
<accession>A0A381YV58</accession>
<evidence type="ECO:0008006" key="2">
    <source>
        <dbReference type="Google" id="ProtNLM"/>
    </source>
</evidence>
<dbReference type="SUPFAM" id="SSF51735">
    <property type="entry name" value="NAD(P)-binding Rossmann-fold domains"/>
    <property type="match status" value="1"/>
</dbReference>
<protein>
    <recommendedName>
        <fullName evidence="2">Saccharopine dehydrogenase NADP binding domain-containing protein</fullName>
    </recommendedName>
</protein>